<evidence type="ECO:0000313" key="5">
    <source>
        <dbReference type="EnsemblMetazoa" id="XP_026297839"/>
    </source>
</evidence>
<dbReference type="AlphaFoldDB" id="A0A7M7SP28"/>
<comment type="similarity">
    <text evidence="4">Belongs to the adenylate kinase family.</text>
</comment>
<dbReference type="SUPFAM" id="SSF52540">
    <property type="entry name" value="P-loop containing nucleoside triphosphate hydrolases"/>
    <property type="match status" value="1"/>
</dbReference>
<dbReference type="GO" id="GO:0019205">
    <property type="term" value="F:nucleobase-containing compound kinase activity"/>
    <property type="evidence" value="ECO:0007669"/>
    <property type="project" value="InterPro"/>
</dbReference>
<dbReference type="InterPro" id="IPR000850">
    <property type="entry name" value="Adenylat/UMP-CMP_kin"/>
</dbReference>
<dbReference type="PRINTS" id="PR00094">
    <property type="entry name" value="ADENYLTKNASE"/>
</dbReference>
<dbReference type="Gene3D" id="3.40.50.300">
    <property type="entry name" value="P-loop containing nucleotide triphosphate hydrolases"/>
    <property type="match status" value="1"/>
</dbReference>
<evidence type="ECO:0000256" key="2">
    <source>
        <dbReference type="ARBA" id="ARBA00022741"/>
    </source>
</evidence>
<organism evidence="5">
    <name type="scientific">Apis mellifera</name>
    <name type="common">Honeybee</name>
    <dbReference type="NCBI Taxonomy" id="7460"/>
    <lineage>
        <taxon>Eukaryota</taxon>
        <taxon>Metazoa</taxon>
        <taxon>Ecdysozoa</taxon>
        <taxon>Arthropoda</taxon>
        <taxon>Hexapoda</taxon>
        <taxon>Insecta</taxon>
        <taxon>Pterygota</taxon>
        <taxon>Neoptera</taxon>
        <taxon>Endopterygota</taxon>
        <taxon>Hymenoptera</taxon>
        <taxon>Apocrita</taxon>
        <taxon>Aculeata</taxon>
        <taxon>Apoidea</taxon>
        <taxon>Anthophila</taxon>
        <taxon>Apidae</taxon>
        <taxon>Apis</taxon>
    </lineage>
</organism>
<dbReference type="KEGG" id="ame:113218522"/>
<dbReference type="InterPro" id="IPR027417">
    <property type="entry name" value="P-loop_NTPase"/>
</dbReference>
<dbReference type="PANTHER" id="PTHR23359">
    <property type="entry name" value="NUCLEOTIDE KINASE"/>
    <property type="match status" value="1"/>
</dbReference>
<dbReference type="CDD" id="cd01428">
    <property type="entry name" value="ADK"/>
    <property type="match status" value="1"/>
</dbReference>
<evidence type="ECO:0000256" key="1">
    <source>
        <dbReference type="ARBA" id="ARBA00022679"/>
    </source>
</evidence>
<dbReference type="GO" id="GO:0005524">
    <property type="term" value="F:ATP binding"/>
    <property type="evidence" value="ECO:0007669"/>
    <property type="project" value="InterPro"/>
</dbReference>
<evidence type="ECO:0000256" key="4">
    <source>
        <dbReference type="RuleBase" id="RU003330"/>
    </source>
</evidence>
<keyword evidence="2" id="KW-0547">Nucleotide-binding</keyword>
<reference evidence="5" key="1">
    <citation type="submission" date="2021-01" db="UniProtKB">
        <authorList>
            <consortium name="EnsemblMetazoa"/>
        </authorList>
    </citation>
    <scope>IDENTIFICATION</scope>
    <source>
        <strain evidence="5">DH4</strain>
    </source>
</reference>
<accession>A0A8B8H491</accession>
<proteinExistence type="inferred from homology"/>
<dbReference type="Pfam" id="PF00406">
    <property type="entry name" value="ADK"/>
    <property type="match status" value="1"/>
</dbReference>
<dbReference type="GO" id="GO:0006139">
    <property type="term" value="P:nucleobase-containing compound metabolic process"/>
    <property type="evidence" value="ECO:0007669"/>
    <property type="project" value="InterPro"/>
</dbReference>
<dbReference type="OrthoDB" id="442176at2759"/>
<sequence length="252" mass="28897">MVIKRNRNFKIVKKSQTIDSMGNYMRPTDPLSLSLPKGINVDTTPIKRSKLPIIFIIGGPGSGKRTITTHVAEKYGFERIISTDIIRNEVSKRSDKAYALARYLSRGQLVPEDVLVELIAIRMLENIHKKKGFFISGFPRDKKQGKVFDKEIRKPDLVILLHVRNSVMTDREMAKSVKATERVSVTFDYIKNRIKDYHRRNKSILRHYRKVLVIIDAEPEIMVVVENACAVIDNFLKKSFGESYVSMPSTSK</sequence>
<name>A0A7M7SP28_APIME</name>
<gene>
    <name evidence="7" type="primary">LOC113218522</name>
</gene>
<accession>A0A7M7SP28</accession>
<dbReference type="Proteomes" id="UP000005203">
    <property type="component" value="Linkage group LG1"/>
</dbReference>
<keyword evidence="1 4" id="KW-0808">Transferase</keyword>
<keyword evidence="3 4" id="KW-0418">Kinase</keyword>
<reference evidence="7" key="2">
    <citation type="submission" date="2025-04" db="UniProtKB">
        <authorList>
            <consortium name="RefSeq"/>
        </authorList>
    </citation>
    <scope>IDENTIFICATION</scope>
    <source>
        <strain evidence="7">DH4</strain>
        <tissue evidence="7">Whole body</tissue>
    </source>
</reference>
<dbReference type="GeneID" id="113218522"/>
<evidence type="ECO:0000313" key="6">
    <source>
        <dbReference type="Proteomes" id="UP000005203"/>
    </source>
</evidence>
<reference evidence="6" key="3">
    <citation type="submission" date="2025-05" db="UniProtKB">
        <authorList>
            <consortium name="RefSeq"/>
        </authorList>
    </citation>
    <scope>NUCLEOTIDE SEQUENCE [LARGE SCALE GENOMIC DNA]</scope>
    <source>
        <strain evidence="6">DH4</strain>
    </source>
</reference>
<protein>
    <submittedName>
        <fullName evidence="7">Adenylate kinase isoenzyme 1-like</fullName>
    </submittedName>
</protein>
<evidence type="ECO:0000256" key="3">
    <source>
        <dbReference type="ARBA" id="ARBA00022777"/>
    </source>
</evidence>
<dbReference type="RefSeq" id="XP_026297839.1">
    <property type="nucleotide sequence ID" value="XM_026442054.1"/>
</dbReference>
<evidence type="ECO:0000313" key="7">
    <source>
        <dbReference type="RefSeq" id="XP_026297839.1"/>
    </source>
</evidence>
<dbReference type="EnsemblMetazoa" id="XM_026442054">
    <property type="protein sequence ID" value="XP_026297839"/>
    <property type="gene ID" value="LOC113218522"/>
</dbReference>
<keyword evidence="6" id="KW-1185">Reference proteome</keyword>